<keyword evidence="2" id="KW-1185">Reference proteome</keyword>
<dbReference type="Proteomes" id="UP000006103">
    <property type="component" value="Plasmid PBr_cp32-10"/>
</dbReference>
<name>B8F1A7_BORGR</name>
<dbReference type="EMBL" id="CP001306">
    <property type="protein sequence ID" value="ACL34718.1"/>
    <property type="molecule type" value="Genomic_DNA"/>
</dbReference>
<sequence length="39" mass="4552">MGIAIKSYLLQKEQMFGLLHLLLFEKSPQTIFFTVNSHK</sequence>
<reference evidence="1 2" key="1">
    <citation type="journal article" date="2011" name="J. Bacteriol.">
        <title>Whole-genome sequences of two Borrelia afzelii and two Borrelia garinii Lyme disease agent isolates.</title>
        <authorList>
            <person name="Casjens S.R."/>
            <person name="Mongodin E.F."/>
            <person name="Qiu W.-G."/>
            <person name="Dunn J.J."/>
            <person name="Luft B.J."/>
            <person name="Fraser-Liggett C.M."/>
            <person name="Schutzer S.E."/>
        </authorList>
    </citation>
    <scope>NUCLEOTIDE SEQUENCE [LARGE SCALE GENOMIC DNA]</scope>
    <source>
        <strain evidence="1 2">PBr</strain>
    </source>
</reference>
<geneLocation type="plasmid" evidence="1 2">
    <name>PBr_cp32-10</name>
</geneLocation>
<gene>
    <name evidence="1" type="ORF">BGAPBR_Q0029</name>
</gene>
<keyword evidence="1" id="KW-0614">Plasmid</keyword>
<evidence type="ECO:0000313" key="2">
    <source>
        <dbReference type="Proteomes" id="UP000006103"/>
    </source>
</evidence>
<dbReference type="AlphaFoldDB" id="B8F1A7"/>
<protein>
    <submittedName>
        <fullName evidence="1">Uncharacterized protein</fullName>
    </submittedName>
</protein>
<evidence type="ECO:0000313" key="1">
    <source>
        <dbReference type="EMBL" id="ACL34718.1"/>
    </source>
</evidence>
<accession>B8F1A7</accession>
<organism evidence="1 2">
    <name type="scientific">Borreliella garinii PBr</name>
    <dbReference type="NCBI Taxonomy" id="498743"/>
    <lineage>
        <taxon>Bacteria</taxon>
        <taxon>Pseudomonadati</taxon>
        <taxon>Spirochaetota</taxon>
        <taxon>Spirochaetia</taxon>
        <taxon>Spirochaetales</taxon>
        <taxon>Borreliaceae</taxon>
        <taxon>Borreliella</taxon>
    </lineage>
</organism>
<proteinExistence type="predicted"/>